<evidence type="ECO:0000256" key="3">
    <source>
        <dbReference type="SAM" id="MobiDB-lite"/>
    </source>
</evidence>
<keyword evidence="5" id="KW-1185">Reference proteome</keyword>
<feature type="region of interest" description="Disordered" evidence="3">
    <location>
        <begin position="824"/>
        <end position="845"/>
    </location>
</feature>
<dbReference type="GO" id="GO:0005634">
    <property type="term" value="C:nucleus"/>
    <property type="evidence" value="ECO:0007669"/>
    <property type="project" value="InterPro"/>
</dbReference>
<proteinExistence type="inferred from homology"/>
<dbReference type="AlphaFoldDB" id="A0A8S1URJ9"/>
<evidence type="ECO:0000313" key="5">
    <source>
        <dbReference type="Proteomes" id="UP000689195"/>
    </source>
</evidence>
<feature type="region of interest" description="Disordered" evidence="3">
    <location>
        <begin position="1"/>
        <end position="36"/>
    </location>
</feature>
<protein>
    <submittedName>
        <fullName evidence="4">Uncharacterized protein</fullName>
    </submittedName>
</protein>
<name>A0A8S1URJ9_9CILI</name>
<dbReference type="EMBL" id="CAJJDO010000046">
    <property type="protein sequence ID" value="CAD8166797.1"/>
    <property type="molecule type" value="Genomic_DNA"/>
</dbReference>
<dbReference type="PANTHER" id="PTHR11875">
    <property type="entry name" value="TESTIS-SPECIFIC Y-ENCODED PROTEIN"/>
    <property type="match status" value="1"/>
</dbReference>
<dbReference type="InterPro" id="IPR002164">
    <property type="entry name" value="NAP_family"/>
</dbReference>
<dbReference type="OrthoDB" id="27325at2759"/>
<feature type="coiled-coil region" evidence="2">
    <location>
        <begin position="173"/>
        <end position="325"/>
    </location>
</feature>
<gene>
    <name evidence="4" type="ORF">PPENT_87.1.T0460072</name>
</gene>
<sequence length="845" mass="100417">MQRPLTSITSSQQQSKLYDNSSTSFRIKENKKNRQMPQQMLYDKEGLYEENLKLKKELQQVKFELKKERQEHANFEKQVQKTNETQKDFQVILSQRARIKEQDKLIKELEDQVFQLKRNPERTKNKELEAELEEQKEAYQKLQLYISSKCNQDANETVMINQSLKDQIQINLVQAYKQDNLNLSQMILSLQQENHGLQQNLLQIKNDKDRLTNRLKELEKQFDSVNKHMMYMRQEMQNTKKQTPSEDYLKKIDEQQQQVQNQAKQLQQNKKLIEELEQKNGELQHNYDVFKSMENKEKEKLQDRINMLKKQIEELNQKRDDQEQSQEGSLQSIGLKQAMTIYGSPRSNNSPQKLQLQMGFTNKKQCLKVNSYDIKEIISNLKIKLLSNNIDYETQEQILCEDDDEFLTLEETQFRLQKAPFELNEDESSLLARYLIEDNTEDHILYDKQRTQTKIIIKSVYKKLLGEFNLFDELEKQQMYEYFCQLFHKYNQGMESAIKQFNMKKKYLGNNQCEYEDFNEALKYCDILLTSRQRLYLELEIFSDSQQLQRFNFQTLFSKFKLKVPDLDNKAIKQLPPKQQTTAIAIQHHLNKWADSEKQVSKKVRQLQTEYLRSVIPLQNEINAIIKGLRAPTEDEIKDANTYQIEIKDVQASQLQNYWGQVLMNNSLTGKLISEADREIFRHLLSLNVELGENGKDFTLKFEFEDNDHFDACILTKSYIFEDSEDELPSKQKGSQIKWKEGKNITKKIVKRKQKNKKTGQTRDIEKEEKAPTFFHFFEEVDQINNEDEQIERQQFDYELGSQFVNQIIPKALFTYLGLKVDDEDDDFEGDEDESEGEEESLEDD</sequence>
<dbReference type="Pfam" id="PF00956">
    <property type="entry name" value="NAP"/>
    <property type="match status" value="1"/>
</dbReference>
<evidence type="ECO:0000256" key="2">
    <source>
        <dbReference type="SAM" id="Coils"/>
    </source>
</evidence>
<dbReference type="GO" id="GO:0006334">
    <property type="term" value="P:nucleosome assembly"/>
    <property type="evidence" value="ECO:0007669"/>
    <property type="project" value="InterPro"/>
</dbReference>
<comment type="caution">
    <text evidence="4">The sequence shown here is derived from an EMBL/GenBank/DDBJ whole genome shotgun (WGS) entry which is preliminary data.</text>
</comment>
<feature type="compositionally biased region" description="Polar residues" evidence="3">
    <location>
        <begin position="1"/>
        <end position="25"/>
    </location>
</feature>
<keyword evidence="2" id="KW-0175">Coiled coil</keyword>
<reference evidence="4" key="1">
    <citation type="submission" date="2021-01" db="EMBL/GenBank/DDBJ databases">
        <authorList>
            <consortium name="Genoscope - CEA"/>
            <person name="William W."/>
        </authorList>
    </citation>
    <scope>NUCLEOTIDE SEQUENCE</scope>
</reference>
<evidence type="ECO:0000313" key="4">
    <source>
        <dbReference type="EMBL" id="CAD8166797.1"/>
    </source>
</evidence>
<feature type="coiled-coil region" evidence="2">
    <location>
        <begin position="44"/>
        <end position="145"/>
    </location>
</feature>
<accession>A0A8S1URJ9</accession>
<comment type="similarity">
    <text evidence="1">Belongs to the nucleosome assembly protein (NAP) family.</text>
</comment>
<organism evidence="4 5">
    <name type="scientific">Paramecium pentaurelia</name>
    <dbReference type="NCBI Taxonomy" id="43138"/>
    <lineage>
        <taxon>Eukaryota</taxon>
        <taxon>Sar</taxon>
        <taxon>Alveolata</taxon>
        <taxon>Ciliophora</taxon>
        <taxon>Intramacronucleata</taxon>
        <taxon>Oligohymenophorea</taxon>
        <taxon>Peniculida</taxon>
        <taxon>Parameciidae</taxon>
        <taxon>Paramecium</taxon>
    </lineage>
</organism>
<dbReference type="Proteomes" id="UP000689195">
    <property type="component" value="Unassembled WGS sequence"/>
</dbReference>
<evidence type="ECO:0000256" key="1">
    <source>
        <dbReference type="RuleBase" id="RU003876"/>
    </source>
</evidence>